<accession>A0A1B1B278</accession>
<dbReference type="EMBL" id="CP016279">
    <property type="protein sequence ID" value="ANP52851.1"/>
    <property type="molecule type" value="Genomic_DNA"/>
</dbReference>
<evidence type="ECO:0000259" key="1">
    <source>
        <dbReference type="Pfam" id="PF11706"/>
    </source>
</evidence>
<dbReference type="KEGG" id="sgs:AVL59_27840"/>
<name>A0A1B1B278_9ACTN</name>
<dbReference type="EMBL" id="JAGGLP010000001">
    <property type="protein sequence ID" value="MBP2047472.1"/>
    <property type="molecule type" value="Genomic_DNA"/>
</dbReference>
<protein>
    <submittedName>
        <fullName evidence="3">RNA-binding Zn ribbon-like protein</fullName>
    </submittedName>
</protein>
<dbReference type="Gene3D" id="1.10.3300.10">
    <property type="entry name" value="Jann2411-like domain"/>
    <property type="match status" value="1"/>
</dbReference>
<dbReference type="RefSeq" id="WP_067309656.1">
    <property type="nucleotide sequence ID" value="NZ_CP016279.1"/>
</dbReference>
<proteinExistence type="predicted"/>
<dbReference type="InterPro" id="IPR010852">
    <property type="entry name" value="ABATE"/>
</dbReference>
<dbReference type="Pfam" id="PF11706">
    <property type="entry name" value="zf-CGNR"/>
    <property type="match status" value="1"/>
</dbReference>
<dbReference type="PANTHER" id="PTHR35525:SF3">
    <property type="entry name" value="BLL6575 PROTEIN"/>
    <property type="match status" value="1"/>
</dbReference>
<evidence type="ECO:0000313" key="2">
    <source>
        <dbReference type="EMBL" id="ANP52851.1"/>
    </source>
</evidence>
<evidence type="ECO:0000313" key="3">
    <source>
        <dbReference type="EMBL" id="MBP2047472.1"/>
    </source>
</evidence>
<dbReference type="PANTHER" id="PTHR35525">
    <property type="entry name" value="BLL6575 PROTEIN"/>
    <property type="match status" value="1"/>
</dbReference>
<evidence type="ECO:0000313" key="5">
    <source>
        <dbReference type="Proteomes" id="UP001519309"/>
    </source>
</evidence>
<reference evidence="2 4" key="1">
    <citation type="submission" date="2016-06" db="EMBL/GenBank/DDBJ databases">
        <title>Complete genome sequence of Streptomyces griseochromogenes ATCC 14511, the Blasticidin S producer.</title>
        <authorList>
            <person name="Wu L."/>
        </authorList>
    </citation>
    <scope>NUCLEOTIDE SEQUENCE [LARGE SCALE GENOMIC DNA]</scope>
    <source>
        <strain evidence="2 4">ATCC 14511</strain>
    </source>
</reference>
<dbReference type="OrthoDB" id="123307at2"/>
<dbReference type="InterPro" id="IPR021005">
    <property type="entry name" value="Znf_CGNR"/>
</dbReference>
<sequence>MSTTHRFRQGAGRPCLDFLRTLRHRGTSGAVEELPDAESLAAWARQCGPCPAAPGDADHALVHTAQELREAIHRLIGSARAHRAPDTRARELVNRAAAHAVPVPGLAASGRLEWHADDPVRATLALVARDTLDLITSPALDRVRDCAGTACGALFLDTSRPGTRRWCSMDTCGNRAKKEALRRKAPA</sequence>
<feature type="domain" description="Zinc finger CGNR" evidence="1">
    <location>
        <begin position="142"/>
        <end position="184"/>
    </location>
</feature>
<organism evidence="2 4">
    <name type="scientific">Streptomyces griseochromogenes</name>
    <dbReference type="NCBI Taxonomy" id="68214"/>
    <lineage>
        <taxon>Bacteria</taxon>
        <taxon>Bacillati</taxon>
        <taxon>Actinomycetota</taxon>
        <taxon>Actinomycetes</taxon>
        <taxon>Kitasatosporales</taxon>
        <taxon>Streptomycetaceae</taxon>
        <taxon>Streptomyces</taxon>
    </lineage>
</organism>
<dbReference type="Proteomes" id="UP000092659">
    <property type="component" value="Chromosome"/>
</dbReference>
<dbReference type="Proteomes" id="UP001519309">
    <property type="component" value="Unassembled WGS sequence"/>
</dbReference>
<gene>
    <name evidence="2" type="ORF">AVL59_27840</name>
    <name evidence="3" type="ORF">J2Z21_000394</name>
</gene>
<dbReference type="SUPFAM" id="SSF160904">
    <property type="entry name" value="Jann2411-like"/>
    <property type="match status" value="1"/>
</dbReference>
<evidence type="ECO:0000313" key="4">
    <source>
        <dbReference type="Proteomes" id="UP000092659"/>
    </source>
</evidence>
<keyword evidence="5" id="KW-1185">Reference proteome</keyword>
<reference evidence="3 5" key="2">
    <citation type="submission" date="2021-03" db="EMBL/GenBank/DDBJ databases">
        <title>Genomic Encyclopedia of Type Strains, Phase IV (KMG-IV): sequencing the most valuable type-strain genomes for metagenomic binning, comparative biology and taxonomic classification.</title>
        <authorList>
            <person name="Goeker M."/>
        </authorList>
    </citation>
    <scope>NUCLEOTIDE SEQUENCE [LARGE SCALE GENOMIC DNA]</scope>
    <source>
        <strain evidence="3 5">DSM 40499</strain>
    </source>
</reference>
<dbReference type="Pfam" id="PF07336">
    <property type="entry name" value="ABATE"/>
    <property type="match status" value="1"/>
</dbReference>
<dbReference type="InterPro" id="IPR023286">
    <property type="entry name" value="ABATE_dom_sf"/>
</dbReference>
<dbReference type="STRING" id="68214.AVL59_27840"/>
<dbReference type="AlphaFoldDB" id="A0A1B1B278"/>